<dbReference type="SUPFAM" id="SSF144083">
    <property type="entry name" value="Magnesium transport protein CorA, transmembrane region"/>
    <property type="match status" value="1"/>
</dbReference>
<keyword evidence="5 13" id="KW-1003">Cell membrane</keyword>
<comment type="similarity">
    <text evidence="2 13">Belongs to the CorA metal ion transporter (MIT) (TC 1.A.35) family.</text>
</comment>
<keyword evidence="11 13" id="KW-0472">Membrane</keyword>
<name>A0ABY5MGL8_9HYPH</name>
<evidence type="ECO:0000256" key="7">
    <source>
        <dbReference type="ARBA" id="ARBA00022692"/>
    </source>
</evidence>
<evidence type="ECO:0000256" key="3">
    <source>
        <dbReference type="ARBA" id="ARBA00019439"/>
    </source>
</evidence>
<evidence type="ECO:0000256" key="6">
    <source>
        <dbReference type="ARBA" id="ARBA00022519"/>
    </source>
</evidence>
<feature type="transmembrane region" description="Helical" evidence="13">
    <location>
        <begin position="260"/>
        <end position="284"/>
    </location>
</feature>
<keyword evidence="7 13" id="KW-0812">Transmembrane</keyword>
<keyword evidence="15" id="KW-1185">Reference proteome</keyword>
<sequence length="322" mass="35824">MLKAYMLDNGRLKDADGIGPHGAAVVWVDLLTPTDEEEKAVEAWLGAEIPTRDEMEEIEISSRLYAEDGANFMTANLPANADGDRPDMAPVTFVLSAGKLATVRYHSPRAFQAFAQRAEKAALGCQNGESILIALLEVIVDREADILERAGREIMDIAQGIFHPTERQVTKRDRSFHIILRKIGRKEELLSNMQDSLLSLERLCGFLSTIIGKNDRDARARLKTLQRDVASISDHAATLAQKINFLLDATLGMISIEQNAIIKIFSVVAVIFLPPTLVASIYGMNFEKMPELSWSFGYPLALVIMVASAILPFFYFKRRGWL</sequence>
<organism evidence="14 15">
    <name type="scientific">Nitratireductor thuwali</name>
    <dbReference type="NCBI Taxonomy" id="2267699"/>
    <lineage>
        <taxon>Bacteria</taxon>
        <taxon>Pseudomonadati</taxon>
        <taxon>Pseudomonadota</taxon>
        <taxon>Alphaproteobacteria</taxon>
        <taxon>Hyphomicrobiales</taxon>
        <taxon>Phyllobacteriaceae</taxon>
        <taxon>Nitratireductor</taxon>
    </lineage>
</organism>
<dbReference type="NCBIfam" id="TIGR00383">
    <property type="entry name" value="corA"/>
    <property type="match status" value="1"/>
</dbReference>
<evidence type="ECO:0000256" key="2">
    <source>
        <dbReference type="ARBA" id="ARBA00009765"/>
    </source>
</evidence>
<keyword evidence="6" id="KW-0997">Cell inner membrane</keyword>
<dbReference type="InterPro" id="IPR050829">
    <property type="entry name" value="CorA_MIT"/>
</dbReference>
<evidence type="ECO:0000256" key="11">
    <source>
        <dbReference type="ARBA" id="ARBA00023136"/>
    </source>
</evidence>
<comment type="function">
    <text evidence="13">Mediates influx of magnesium ions.</text>
</comment>
<dbReference type="Proteomes" id="UP001342418">
    <property type="component" value="Chromosome"/>
</dbReference>
<keyword evidence="9 13" id="KW-1133">Transmembrane helix</keyword>
<dbReference type="SUPFAM" id="SSF143865">
    <property type="entry name" value="CorA soluble domain-like"/>
    <property type="match status" value="1"/>
</dbReference>
<keyword evidence="10 13" id="KW-0406">Ion transport</keyword>
<dbReference type="EMBL" id="CP030941">
    <property type="protein sequence ID" value="UUP16351.1"/>
    <property type="molecule type" value="Genomic_DNA"/>
</dbReference>
<dbReference type="InterPro" id="IPR045863">
    <property type="entry name" value="CorA_TM1_TM2"/>
</dbReference>
<evidence type="ECO:0000256" key="10">
    <source>
        <dbReference type="ARBA" id="ARBA00023065"/>
    </source>
</evidence>
<evidence type="ECO:0000256" key="4">
    <source>
        <dbReference type="ARBA" id="ARBA00022448"/>
    </source>
</evidence>
<dbReference type="Pfam" id="PF01544">
    <property type="entry name" value="CorA"/>
    <property type="match status" value="1"/>
</dbReference>
<evidence type="ECO:0000256" key="5">
    <source>
        <dbReference type="ARBA" id="ARBA00022475"/>
    </source>
</evidence>
<comment type="subcellular location">
    <subcellularLocation>
        <location evidence="1">Cell inner membrane</location>
        <topology evidence="1">Multi-pass membrane protein</topology>
    </subcellularLocation>
    <subcellularLocation>
        <location evidence="13">Membrane</location>
        <topology evidence="13">Multi-pass membrane protein</topology>
    </subcellularLocation>
</comment>
<comment type="catalytic activity">
    <reaction evidence="12">
        <text>Mg(2+)(in) = Mg(2+)(out)</text>
        <dbReference type="Rhea" id="RHEA:29827"/>
        <dbReference type="ChEBI" id="CHEBI:18420"/>
    </reaction>
</comment>
<dbReference type="RefSeq" id="WP_338528785.1">
    <property type="nucleotide sequence ID" value="NZ_CP030941.1"/>
</dbReference>
<keyword evidence="8 13" id="KW-0460">Magnesium</keyword>
<evidence type="ECO:0000256" key="9">
    <source>
        <dbReference type="ARBA" id="ARBA00022989"/>
    </source>
</evidence>
<gene>
    <name evidence="13 14" type="primary">corA</name>
    <name evidence="14" type="ORF">NTH_00797</name>
</gene>
<dbReference type="Gene3D" id="3.30.460.20">
    <property type="entry name" value="CorA soluble domain-like"/>
    <property type="match status" value="1"/>
</dbReference>
<evidence type="ECO:0000256" key="12">
    <source>
        <dbReference type="ARBA" id="ARBA00034269"/>
    </source>
</evidence>
<keyword evidence="4 13" id="KW-0813">Transport</keyword>
<dbReference type="InterPro" id="IPR002523">
    <property type="entry name" value="MgTranspt_CorA/ZnTranspt_ZntB"/>
</dbReference>
<evidence type="ECO:0000313" key="14">
    <source>
        <dbReference type="EMBL" id="UUP16351.1"/>
    </source>
</evidence>
<reference evidence="14 15" key="1">
    <citation type="submission" date="2018-07" db="EMBL/GenBank/DDBJ databases">
        <title>Genome sequence of Nitratireductor thuwali#1536.</title>
        <authorList>
            <person name="Michoud G."/>
            <person name="Merlino G."/>
            <person name="Sefrji F.O."/>
            <person name="Daffonchio D."/>
        </authorList>
    </citation>
    <scope>NUCLEOTIDE SEQUENCE [LARGE SCALE GENOMIC DNA]</scope>
    <source>
        <strain evidence="15">Nit1536</strain>
    </source>
</reference>
<evidence type="ECO:0000256" key="13">
    <source>
        <dbReference type="RuleBase" id="RU362010"/>
    </source>
</evidence>
<proteinExistence type="inferred from homology"/>
<dbReference type="Gene3D" id="1.20.58.340">
    <property type="entry name" value="Magnesium transport protein CorA, transmembrane region"/>
    <property type="match status" value="2"/>
</dbReference>
<evidence type="ECO:0000256" key="1">
    <source>
        <dbReference type="ARBA" id="ARBA00004429"/>
    </source>
</evidence>
<evidence type="ECO:0000313" key="15">
    <source>
        <dbReference type="Proteomes" id="UP001342418"/>
    </source>
</evidence>
<dbReference type="CDD" id="cd12837">
    <property type="entry name" value="EcCorA-like_u1"/>
    <property type="match status" value="1"/>
</dbReference>
<dbReference type="InterPro" id="IPR004488">
    <property type="entry name" value="Mg/Co-transport_prot_CorA"/>
</dbReference>
<dbReference type="PANTHER" id="PTHR47685:SF1">
    <property type="entry name" value="MAGNESIUM TRANSPORT PROTEIN CORA"/>
    <property type="match status" value="1"/>
</dbReference>
<accession>A0ABY5MGL8</accession>
<feature type="transmembrane region" description="Helical" evidence="13">
    <location>
        <begin position="296"/>
        <end position="316"/>
    </location>
</feature>
<dbReference type="InterPro" id="IPR045861">
    <property type="entry name" value="CorA_cytoplasmic_dom"/>
</dbReference>
<evidence type="ECO:0000256" key="8">
    <source>
        <dbReference type="ARBA" id="ARBA00022842"/>
    </source>
</evidence>
<dbReference type="PANTHER" id="PTHR47685">
    <property type="entry name" value="MAGNESIUM TRANSPORT PROTEIN CORA"/>
    <property type="match status" value="1"/>
</dbReference>
<protein>
    <recommendedName>
        <fullName evidence="3 13">Magnesium transport protein CorA</fullName>
    </recommendedName>
</protein>